<feature type="transmembrane region" description="Helical" evidence="1">
    <location>
        <begin position="88"/>
        <end position="109"/>
    </location>
</feature>
<evidence type="ECO:0000256" key="1">
    <source>
        <dbReference type="SAM" id="Phobius"/>
    </source>
</evidence>
<comment type="caution">
    <text evidence="2">The sequence shown here is derived from an EMBL/GenBank/DDBJ whole genome shotgun (WGS) entry which is preliminary data.</text>
</comment>
<reference evidence="2 3" key="1">
    <citation type="journal article" date="2013" name="Int. J. Syst. Evol. Microbiol.">
        <title>Comamonas guangdongensis sp. nov., isolated from subterranean forest sediment, and emended description of the genus Comamonas.</title>
        <authorList>
            <person name="Zhang J."/>
            <person name="Wang Y."/>
            <person name="Zhou S."/>
            <person name="Wu C."/>
            <person name="He J."/>
            <person name="Li F."/>
        </authorList>
    </citation>
    <scope>NUCLEOTIDE SEQUENCE [LARGE SCALE GENOMIC DNA]</scope>
    <source>
        <strain evidence="2 3">CCTCC AB2011133</strain>
    </source>
</reference>
<keyword evidence="1" id="KW-0812">Transmembrane</keyword>
<evidence type="ECO:0000313" key="2">
    <source>
        <dbReference type="EMBL" id="MEX8193584.1"/>
    </source>
</evidence>
<keyword evidence="3" id="KW-1185">Reference proteome</keyword>
<evidence type="ECO:0000313" key="3">
    <source>
        <dbReference type="Proteomes" id="UP001561046"/>
    </source>
</evidence>
<name>A0ABV3ZXE9_9BURK</name>
<accession>A0ABV3ZXE9</accession>
<dbReference type="EMBL" id="JBFYGN010000012">
    <property type="protein sequence ID" value="MEX8193584.1"/>
    <property type="molecule type" value="Genomic_DNA"/>
</dbReference>
<organism evidence="2 3">
    <name type="scientific">Comamonas guangdongensis</name>
    <dbReference type="NCBI Taxonomy" id="510515"/>
    <lineage>
        <taxon>Bacteria</taxon>
        <taxon>Pseudomonadati</taxon>
        <taxon>Pseudomonadota</taxon>
        <taxon>Betaproteobacteria</taxon>
        <taxon>Burkholderiales</taxon>
        <taxon>Comamonadaceae</taxon>
        <taxon>Comamonas</taxon>
    </lineage>
</organism>
<feature type="transmembrane region" description="Helical" evidence="1">
    <location>
        <begin position="20"/>
        <end position="40"/>
    </location>
</feature>
<protein>
    <submittedName>
        <fullName evidence="2">Uncharacterized protein</fullName>
    </submittedName>
</protein>
<keyword evidence="1" id="KW-1133">Transmembrane helix</keyword>
<gene>
    <name evidence="2" type="ORF">AB6724_12135</name>
</gene>
<dbReference type="Proteomes" id="UP001561046">
    <property type="component" value="Unassembled WGS sequence"/>
</dbReference>
<sequence>MTQEKTSDSSKERLALQWPAMLRVLTVFVAIGTVALHLIGDVRHRQYLHYWGIDAGLFPKTTDWILINGYYGIVDRFAVILTAIFGNIHWLLVATVVIGVYVFVLQTPVSKTPGKLTNWVLRRAEWQQRLARYIVLTAMAVAMMPLTLILLTALMVIPAALGESGGEAAAASQKAELIKGCWQPRTPCVEIKKDGVTVANGFVIDTSASYIAIFDTEIQRSRVIPLEKMEFVSHPSLK</sequence>
<dbReference type="RefSeq" id="WP_369338781.1">
    <property type="nucleotide sequence ID" value="NZ_JBFYGN010000012.1"/>
</dbReference>
<feature type="transmembrane region" description="Helical" evidence="1">
    <location>
        <begin position="130"/>
        <end position="157"/>
    </location>
</feature>
<keyword evidence="1" id="KW-0472">Membrane</keyword>
<proteinExistence type="predicted"/>